<dbReference type="PRINTS" id="PR00412">
    <property type="entry name" value="EPOXHYDRLASE"/>
</dbReference>
<feature type="domain" description="AB hydrolase-1" evidence="2">
    <location>
        <begin position="35"/>
        <end position="286"/>
    </location>
</feature>
<sequence>MTPSLQDLPETVRLAAPGGRRIAYCSYGDPAAPPVIVLHGTPGSRFEGVALRQAATDAGLHLVCPDRPGYGETDPVPGRGFHRWNGDFVALLDHLGHERAPLVAISGGGGYALSAAQTHPERVTKLILACAAVPGAPRQAYARRIPIVKWLDRLVRWAPVIARPMLAGTGIFKRMKSREPHLDAWPLADQLIMKEPEFQELSELDTTEARRQGMDAAMADLAGYSRPLPDPLGSISVPTVFIHGEADGNVPIEVARWAHAQIDGAELRTVPDGGHLFLLDDPDPLLRELTGPHRGVTVVKGDGGQH</sequence>
<dbReference type="InterPro" id="IPR050471">
    <property type="entry name" value="AB_hydrolase"/>
</dbReference>
<organism evidence="3 4">
    <name type="scientific">Streptomyces atratus</name>
    <dbReference type="NCBI Taxonomy" id="1893"/>
    <lineage>
        <taxon>Bacteria</taxon>
        <taxon>Bacillati</taxon>
        <taxon>Actinomycetota</taxon>
        <taxon>Actinomycetes</taxon>
        <taxon>Kitasatosporales</taxon>
        <taxon>Streptomycetaceae</taxon>
        <taxon>Streptomyces</taxon>
    </lineage>
</organism>
<proteinExistence type="predicted"/>
<dbReference type="PANTHER" id="PTHR43433:SF10">
    <property type="entry name" value="AB HYDROLASE-1 DOMAIN-CONTAINING PROTEIN"/>
    <property type="match status" value="1"/>
</dbReference>
<name>A0A2Z5JL71_STRAR</name>
<dbReference type="Proteomes" id="UP000252698">
    <property type="component" value="Chromosome"/>
</dbReference>
<protein>
    <submittedName>
        <fullName evidence="3">Hydrolase</fullName>
    </submittedName>
</protein>
<dbReference type="Pfam" id="PF12697">
    <property type="entry name" value="Abhydrolase_6"/>
    <property type="match status" value="1"/>
</dbReference>
<reference evidence="3 4" key="1">
    <citation type="journal article" date="2018" name="Front. Microbiol.">
        <title>Genome Sequencing of Streptomyces atratus SCSIOZH16 and Activation Production of Nocardamine via Metabolic Engineering.</title>
        <authorList>
            <person name="Li Y."/>
            <person name="Zhang C."/>
            <person name="Liu C."/>
            <person name="Ju J."/>
            <person name="Ma J."/>
        </authorList>
    </citation>
    <scope>NUCLEOTIDE SEQUENCE [LARGE SCALE GENOMIC DNA]</scope>
    <source>
        <strain evidence="3 4">SCSIO_ZH16</strain>
    </source>
</reference>
<dbReference type="SUPFAM" id="SSF53474">
    <property type="entry name" value="alpha/beta-Hydrolases"/>
    <property type="match status" value="1"/>
</dbReference>
<dbReference type="PRINTS" id="PR00111">
    <property type="entry name" value="ABHYDROLASE"/>
</dbReference>
<dbReference type="EMBL" id="CP027306">
    <property type="protein sequence ID" value="AXE81206.1"/>
    <property type="molecule type" value="Genomic_DNA"/>
</dbReference>
<accession>A0A2Z5JL71</accession>
<dbReference type="InterPro" id="IPR000073">
    <property type="entry name" value="AB_hydrolase_1"/>
</dbReference>
<dbReference type="InterPro" id="IPR029058">
    <property type="entry name" value="AB_hydrolase_fold"/>
</dbReference>
<dbReference type="RefSeq" id="WP_114247614.1">
    <property type="nucleotide sequence ID" value="NZ_CP027306.1"/>
</dbReference>
<dbReference type="Gene3D" id="3.40.50.1820">
    <property type="entry name" value="alpha/beta hydrolase"/>
    <property type="match status" value="1"/>
</dbReference>
<keyword evidence="1" id="KW-0560">Oxidoreductase</keyword>
<dbReference type="InterPro" id="IPR000639">
    <property type="entry name" value="Epox_hydrolase-like"/>
</dbReference>
<evidence type="ECO:0000256" key="1">
    <source>
        <dbReference type="ARBA" id="ARBA00022559"/>
    </source>
</evidence>
<evidence type="ECO:0000313" key="4">
    <source>
        <dbReference type="Proteomes" id="UP000252698"/>
    </source>
</evidence>
<dbReference type="PANTHER" id="PTHR43433">
    <property type="entry name" value="HYDROLASE, ALPHA/BETA FOLD FAMILY PROTEIN"/>
    <property type="match status" value="1"/>
</dbReference>
<dbReference type="KEGG" id="sata:C5746_34425"/>
<evidence type="ECO:0000259" key="2">
    <source>
        <dbReference type="Pfam" id="PF12697"/>
    </source>
</evidence>
<gene>
    <name evidence="3" type="ORF">C5746_34425</name>
</gene>
<keyword evidence="1" id="KW-0575">Peroxidase</keyword>
<dbReference type="GeneID" id="95523454"/>
<dbReference type="AlphaFoldDB" id="A0A2Z5JL71"/>
<dbReference type="GO" id="GO:0016787">
    <property type="term" value="F:hydrolase activity"/>
    <property type="evidence" value="ECO:0007669"/>
    <property type="project" value="UniProtKB-KW"/>
</dbReference>
<dbReference type="GO" id="GO:0004601">
    <property type="term" value="F:peroxidase activity"/>
    <property type="evidence" value="ECO:0007669"/>
    <property type="project" value="UniProtKB-KW"/>
</dbReference>
<evidence type="ECO:0000313" key="3">
    <source>
        <dbReference type="EMBL" id="AXE81206.1"/>
    </source>
</evidence>
<keyword evidence="3" id="KW-0378">Hydrolase</keyword>